<dbReference type="VEuPathDB" id="FungiDB:AB675_11447"/>
<sequence length="393" mass="44078">MTSKRKAENAPSSPFVGSKRQKHGSPNSLALAPEPQPASISVERADSPAILQSEPASTSVPPAASPAIHRSELATTVVESAASPARSQTVRIVESEPMLDTRPRGTLSLYDTCLERTANVMINEPASYDMISTLPTTIQQDLWSLLLDDRRERQTTGKVIEQIKAALPLADWDKATRYDDNVNFIEAYPQSFDEAERGDAPYETMVRHWRRFWDSVNNLQRDSVFKDPGRDVHLVENSLDSVVRYSICASKTTADSRGLQRPSNCSHIQHFLLRDLTSPELLKERMKALEDLPGCVYDSQEVPPDENGFGEIGDNFDDLECRDFKVSIMDGISINCYFTGNMYSRRNAEVHLNALLSPLEMVYGRPWYKRALEGRQYAFVVRYGKLLDDAAVS</sequence>
<dbReference type="GeneID" id="28732175"/>
<comment type="caution">
    <text evidence="2">The sequence shown here is derived from an EMBL/GenBank/DDBJ whole genome shotgun (WGS) entry which is preliminary data.</text>
</comment>
<dbReference type="RefSeq" id="XP_018000090.1">
    <property type="nucleotide sequence ID" value="XM_018140294.1"/>
</dbReference>
<dbReference type="EMBL" id="LFJN01000013">
    <property type="protein sequence ID" value="KPI40127.1"/>
    <property type="molecule type" value="Genomic_DNA"/>
</dbReference>
<name>A0A0N1HQC2_9EURO</name>
<gene>
    <name evidence="2" type="ORF">AB675_11447</name>
</gene>
<evidence type="ECO:0000313" key="2">
    <source>
        <dbReference type="EMBL" id="KPI40127.1"/>
    </source>
</evidence>
<organism evidence="2 3">
    <name type="scientific">Cyphellophora attinorum</name>
    <dbReference type="NCBI Taxonomy" id="1664694"/>
    <lineage>
        <taxon>Eukaryota</taxon>
        <taxon>Fungi</taxon>
        <taxon>Dikarya</taxon>
        <taxon>Ascomycota</taxon>
        <taxon>Pezizomycotina</taxon>
        <taxon>Eurotiomycetes</taxon>
        <taxon>Chaetothyriomycetidae</taxon>
        <taxon>Chaetothyriales</taxon>
        <taxon>Cyphellophoraceae</taxon>
        <taxon>Cyphellophora</taxon>
    </lineage>
</organism>
<dbReference type="AlphaFoldDB" id="A0A0N1HQC2"/>
<accession>A0A0N1HQC2</accession>
<dbReference type="Proteomes" id="UP000038010">
    <property type="component" value="Unassembled WGS sequence"/>
</dbReference>
<proteinExistence type="predicted"/>
<protein>
    <submittedName>
        <fullName evidence="2">Uncharacterized protein</fullName>
    </submittedName>
</protein>
<reference evidence="2 3" key="1">
    <citation type="submission" date="2015-06" db="EMBL/GenBank/DDBJ databases">
        <title>Draft genome of the ant-associated black yeast Phialophora attae CBS 131958.</title>
        <authorList>
            <person name="Moreno L.F."/>
            <person name="Stielow B.J."/>
            <person name="de Hoog S."/>
            <person name="Vicente V.A."/>
            <person name="Weiss V.A."/>
            <person name="de Vries M."/>
            <person name="Cruz L.M."/>
            <person name="Souza E.M."/>
        </authorList>
    </citation>
    <scope>NUCLEOTIDE SEQUENCE [LARGE SCALE GENOMIC DNA]</scope>
    <source>
        <strain evidence="2 3">CBS 131958</strain>
    </source>
</reference>
<evidence type="ECO:0000256" key="1">
    <source>
        <dbReference type="SAM" id="MobiDB-lite"/>
    </source>
</evidence>
<keyword evidence="3" id="KW-1185">Reference proteome</keyword>
<feature type="compositionally biased region" description="Low complexity" evidence="1">
    <location>
        <begin position="53"/>
        <end position="65"/>
    </location>
</feature>
<evidence type="ECO:0000313" key="3">
    <source>
        <dbReference type="Proteomes" id="UP000038010"/>
    </source>
</evidence>
<feature type="region of interest" description="Disordered" evidence="1">
    <location>
        <begin position="1"/>
        <end position="65"/>
    </location>
</feature>